<reference evidence="1" key="1">
    <citation type="journal article" date="2015" name="Nature">
        <title>Complex archaea that bridge the gap between prokaryotes and eukaryotes.</title>
        <authorList>
            <person name="Spang A."/>
            <person name="Saw J.H."/>
            <person name="Jorgensen S.L."/>
            <person name="Zaremba-Niedzwiedzka K."/>
            <person name="Martijn J."/>
            <person name="Lind A.E."/>
            <person name="van Eijk R."/>
            <person name="Schleper C."/>
            <person name="Guy L."/>
            <person name="Ettema T.J."/>
        </authorList>
    </citation>
    <scope>NUCLEOTIDE SEQUENCE</scope>
</reference>
<sequence>ANVMEAHPEILEQLSTIDAPQDQEEHDEIKDLVGTAEEDDE</sequence>
<proteinExistence type="predicted"/>
<feature type="non-terminal residue" evidence="1">
    <location>
        <position position="1"/>
    </location>
</feature>
<dbReference type="EMBL" id="LAZR01039961">
    <property type="protein sequence ID" value="KKL15709.1"/>
    <property type="molecule type" value="Genomic_DNA"/>
</dbReference>
<name>A0A0F9B1E0_9ZZZZ</name>
<gene>
    <name evidence="1" type="ORF">LCGC14_2502860</name>
</gene>
<dbReference type="AlphaFoldDB" id="A0A0F9B1E0"/>
<accession>A0A0F9B1E0</accession>
<protein>
    <submittedName>
        <fullName evidence="1">Uncharacterized protein</fullName>
    </submittedName>
</protein>
<comment type="caution">
    <text evidence="1">The sequence shown here is derived from an EMBL/GenBank/DDBJ whole genome shotgun (WGS) entry which is preliminary data.</text>
</comment>
<evidence type="ECO:0000313" key="1">
    <source>
        <dbReference type="EMBL" id="KKL15709.1"/>
    </source>
</evidence>
<organism evidence="1">
    <name type="scientific">marine sediment metagenome</name>
    <dbReference type="NCBI Taxonomy" id="412755"/>
    <lineage>
        <taxon>unclassified sequences</taxon>
        <taxon>metagenomes</taxon>
        <taxon>ecological metagenomes</taxon>
    </lineage>
</organism>